<dbReference type="AlphaFoldDB" id="A0A5N5SP69"/>
<evidence type="ECO:0000313" key="3">
    <source>
        <dbReference type="EMBL" id="KAB7495508.1"/>
    </source>
</evidence>
<dbReference type="SUPFAM" id="SSF55486">
    <property type="entry name" value="Metalloproteases ('zincins'), catalytic domain"/>
    <property type="match status" value="1"/>
</dbReference>
<dbReference type="Proteomes" id="UP000326759">
    <property type="component" value="Unassembled WGS sequence"/>
</dbReference>
<dbReference type="PROSITE" id="PS51885">
    <property type="entry name" value="NEPRILYSIN"/>
    <property type="match status" value="1"/>
</dbReference>
<dbReference type="InterPro" id="IPR008753">
    <property type="entry name" value="Peptidase_M13_N"/>
</dbReference>
<keyword evidence="4" id="KW-1185">Reference proteome</keyword>
<evidence type="ECO:0000256" key="1">
    <source>
        <dbReference type="ARBA" id="ARBA00007357"/>
    </source>
</evidence>
<dbReference type="OrthoDB" id="6475849at2759"/>
<dbReference type="Pfam" id="PF05649">
    <property type="entry name" value="Peptidase_M13_N"/>
    <property type="match status" value="1"/>
</dbReference>
<dbReference type="InterPro" id="IPR042089">
    <property type="entry name" value="Peptidase_M13_dom_2"/>
</dbReference>
<dbReference type="EMBL" id="SEYY01022497">
    <property type="protein sequence ID" value="KAB7495508.1"/>
    <property type="molecule type" value="Genomic_DNA"/>
</dbReference>
<evidence type="ECO:0000313" key="4">
    <source>
        <dbReference type="Proteomes" id="UP000326759"/>
    </source>
</evidence>
<comment type="similarity">
    <text evidence="1">Belongs to the peptidase M13 family.</text>
</comment>
<feature type="non-terminal residue" evidence="3">
    <location>
        <position position="1"/>
    </location>
</feature>
<feature type="non-terminal residue" evidence="3">
    <location>
        <position position="307"/>
    </location>
</feature>
<evidence type="ECO:0000259" key="2">
    <source>
        <dbReference type="Pfam" id="PF05649"/>
    </source>
</evidence>
<gene>
    <name evidence="3" type="ORF">Anas_12362</name>
</gene>
<dbReference type="Gene3D" id="1.10.1380.10">
    <property type="entry name" value="Neutral endopeptidase , domain2"/>
    <property type="match status" value="1"/>
</dbReference>
<dbReference type="GO" id="GO:0004222">
    <property type="term" value="F:metalloendopeptidase activity"/>
    <property type="evidence" value="ECO:0007669"/>
    <property type="project" value="InterPro"/>
</dbReference>
<name>A0A5N5SP69_9CRUS</name>
<comment type="caution">
    <text evidence="3">The sequence shown here is derived from an EMBL/GenBank/DDBJ whole genome shotgun (WGS) entry which is preliminary data.</text>
</comment>
<dbReference type="InterPro" id="IPR000718">
    <property type="entry name" value="Peptidase_M13"/>
</dbReference>
<organism evidence="3 4">
    <name type="scientific">Armadillidium nasatum</name>
    <dbReference type="NCBI Taxonomy" id="96803"/>
    <lineage>
        <taxon>Eukaryota</taxon>
        <taxon>Metazoa</taxon>
        <taxon>Ecdysozoa</taxon>
        <taxon>Arthropoda</taxon>
        <taxon>Crustacea</taxon>
        <taxon>Multicrustacea</taxon>
        <taxon>Malacostraca</taxon>
        <taxon>Eumalacostraca</taxon>
        <taxon>Peracarida</taxon>
        <taxon>Isopoda</taxon>
        <taxon>Oniscidea</taxon>
        <taxon>Crinocheta</taxon>
        <taxon>Armadillidiidae</taxon>
        <taxon>Armadillidium</taxon>
    </lineage>
</organism>
<dbReference type="GO" id="GO:0006508">
    <property type="term" value="P:proteolysis"/>
    <property type="evidence" value="ECO:0007669"/>
    <property type="project" value="InterPro"/>
</dbReference>
<protein>
    <recommendedName>
        <fullName evidence="2">Peptidase M13 N-terminal domain-containing protein</fullName>
    </recommendedName>
</protein>
<reference evidence="3 4" key="1">
    <citation type="journal article" date="2019" name="PLoS Biol.">
        <title>Sex chromosomes control vertical transmission of feminizing Wolbachia symbionts in an isopod.</title>
        <authorList>
            <person name="Becking T."/>
            <person name="Chebbi M.A."/>
            <person name="Giraud I."/>
            <person name="Moumen B."/>
            <person name="Laverre T."/>
            <person name="Caubet Y."/>
            <person name="Peccoud J."/>
            <person name="Gilbert C."/>
            <person name="Cordaux R."/>
        </authorList>
    </citation>
    <scope>NUCLEOTIDE SEQUENCE [LARGE SCALE GENOMIC DNA]</scope>
    <source>
        <strain evidence="3">ANa2</strain>
        <tissue evidence="3">Whole body excluding digestive tract and cuticle</tissue>
    </source>
</reference>
<proteinExistence type="inferred from homology"/>
<sequence length="307" mass="34336">WESAGVGPILKVLDRFGGFPIISENWNENDFDWLKVLALFHKKYGVIRFISVLLGQDEKNSSFKALYLNQGELLASRVLLAYNDTVTRKEVISIMKHVVDLLIRESRGKINPEKVTTAPSKPTKISEEMMTTTSAVLMDKNGTVLPDISVSLEEPNEEVIISGSLNVSPSNSSGLSPASTGKLFSDSQTSTGNFFGQSHSNVFLHSILNYHSSVEEDFRKFSEHLKPAMNDDVISLIQMEKLAPKSVEERVKPEIISESLESIQNDLEDVWNFFVQVAQLYAKTDEEKYNPMTIKKLMDLSPQTTGS</sequence>
<feature type="domain" description="Peptidase M13 N-terminal" evidence="2">
    <location>
        <begin position="2"/>
        <end position="103"/>
    </location>
</feature>
<accession>A0A5N5SP69</accession>